<dbReference type="SUPFAM" id="SSF51445">
    <property type="entry name" value="(Trans)glycosidases"/>
    <property type="match status" value="1"/>
</dbReference>
<name>A0A8J2YFT1_9RHOB</name>
<dbReference type="Pfam" id="PF00128">
    <property type="entry name" value="Alpha-amylase"/>
    <property type="match status" value="1"/>
</dbReference>
<dbReference type="InterPro" id="IPR017853">
    <property type="entry name" value="GH"/>
</dbReference>
<dbReference type="InterPro" id="IPR045857">
    <property type="entry name" value="O16G_dom_2"/>
</dbReference>
<reference evidence="5" key="2">
    <citation type="submission" date="2020-09" db="EMBL/GenBank/DDBJ databases">
        <authorList>
            <person name="Sun Q."/>
            <person name="Sedlacek I."/>
        </authorList>
    </citation>
    <scope>NUCLEOTIDE SEQUENCE</scope>
    <source>
        <strain evidence="5">CCM 7684</strain>
    </source>
</reference>
<dbReference type="AlphaFoldDB" id="A0A8J2YFT1"/>
<dbReference type="InterPro" id="IPR006047">
    <property type="entry name" value="GH13_cat_dom"/>
</dbReference>
<comment type="similarity">
    <text evidence="1">Belongs to the glycosyl hydrolase 13 family.</text>
</comment>
<dbReference type="GO" id="GO:0004556">
    <property type="term" value="F:alpha-amylase activity"/>
    <property type="evidence" value="ECO:0007669"/>
    <property type="project" value="TreeGrafter"/>
</dbReference>
<dbReference type="Proteomes" id="UP000602745">
    <property type="component" value="Unassembled WGS sequence"/>
</dbReference>
<feature type="domain" description="Glycosyl hydrolase family 13 catalytic" evidence="4">
    <location>
        <begin position="35"/>
        <end position="430"/>
    </location>
</feature>
<evidence type="ECO:0000313" key="5">
    <source>
        <dbReference type="EMBL" id="GGE31345.1"/>
    </source>
</evidence>
<accession>A0A8J2YFT1</accession>
<proteinExistence type="inferred from homology"/>
<evidence type="ECO:0000313" key="6">
    <source>
        <dbReference type="Proteomes" id="UP000602745"/>
    </source>
</evidence>
<sequence>MEARTRETLLAEYAKEPKLEPPVRQEWWRGAVIYEAYIRSFRDSNGDGIGDLRGVIEKLDYIAGLGVDALWLSPFYPSPQKDFGYDVTDMRNVDPQAGSMSDLLELLKGVHDRGLKLLLDFIPAHTSEDHPWFSESRSSRDNDRADWYIWADAARDGCPPNNWLSSFGGSAWEWDPRRSQYYYHPFLSCQPALNLQKEEVLEAVIAEMRFWLDLGVDGFRLDAVQCLACDPELRSNPPAPRAGSPILLGGGPNNPFGRQLHEFDRDVPEAVPILKRLREAVSDYTPERVLIGELADVDSSRAAEKYTAEGKAFHAVYDFDLINSPANVSDITAMLQRRDDYLRTGWLYNVFTNHDSTRAVSNLASFAVDAGHRCEAAKLLLFLQFTLKGGCAIFQGEELGLPHPHLPREVLQDPWGLALWPDFEGRDGARTPLPWTADARHAGFTTGNDTWLPVPDEHLTLAVDQQERDPRSTLNFMKEFVRWRQRQPALKFGGEVVHGDRLAPLLSYDRFDNRGTLRCVVNFSLDERLFPAKPDWKPVKAPDCVSKREPAGLTLPPLGFGILKRQVTEG</sequence>
<evidence type="ECO:0000259" key="4">
    <source>
        <dbReference type="SMART" id="SM00642"/>
    </source>
</evidence>
<gene>
    <name evidence="5" type="primary">aglA</name>
    <name evidence="5" type="ORF">GCM10007276_05680</name>
</gene>
<keyword evidence="6" id="KW-1185">Reference proteome</keyword>
<dbReference type="PANTHER" id="PTHR10357:SF179">
    <property type="entry name" value="NEUTRAL AND BASIC AMINO ACID TRANSPORT PROTEIN RBAT"/>
    <property type="match status" value="1"/>
</dbReference>
<reference evidence="5" key="1">
    <citation type="journal article" date="2014" name="Int. J. Syst. Evol. Microbiol.">
        <title>Complete genome sequence of Corynebacterium casei LMG S-19264T (=DSM 44701T), isolated from a smear-ripened cheese.</title>
        <authorList>
            <consortium name="US DOE Joint Genome Institute (JGI-PGF)"/>
            <person name="Walter F."/>
            <person name="Albersmeier A."/>
            <person name="Kalinowski J."/>
            <person name="Ruckert C."/>
        </authorList>
    </citation>
    <scope>NUCLEOTIDE SEQUENCE</scope>
    <source>
        <strain evidence="5">CCM 7684</strain>
    </source>
</reference>
<dbReference type="EMBL" id="BMCP01000001">
    <property type="protein sequence ID" value="GGE31345.1"/>
    <property type="molecule type" value="Genomic_DNA"/>
</dbReference>
<dbReference type="FunFam" id="3.90.400.10:FF:000002">
    <property type="entry name" value="Sucrose isomerase"/>
    <property type="match status" value="1"/>
</dbReference>
<keyword evidence="3" id="KW-0326">Glycosidase</keyword>
<evidence type="ECO:0000256" key="3">
    <source>
        <dbReference type="ARBA" id="ARBA00023295"/>
    </source>
</evidence>
<comment type="caution">
    <text evidence="5">The sequence shown here is derived from an EMBL/GenBank/DDBJ whole genome shotgun (WGS) entry which is preliminary data.</text>
</comment>
<evidence type="ECO:0000256" key="2">
    <source>
        <dbReference type="ARBA" id="ARBA00022801"/>
    </source>
</evidence>
<dbReference type="PANTHER" id="PTHR10357">
    <property type="entry name" value="ALPHA-AMYLASE FAMILY MEMBER"/>
    <property type="match status" value="1"/>
</dbReference>
<keyword evidence="2" id="KW-0378">Hydrolase</keyword>
<protein>
    <submittedName>
        <fullName evidence="5">Alpha-glucosidase</fullName>
    </submittedName>
</protein>
<dbReference type="SMART" id="SM00642">
    <property type="entry name" value="Aamy"/>
    <property type="match status" value="1"/>
</dbReference>
<evidence type="ECO:0000256" key="1">
    <source>
        <dbReference type="ARBA" id="ARBA00008061"/>
    </source>
</evidence>
<dbReference type="Gene3D" id="3.20.20.80">
    <property type="entry name" value="Glycosidases"/>
    <property type="match status" value="2"/>
</dbReference>
<organism evidence="5 6">
    <name type="scientific">Agaricicola taiwanensis</name>
    <dbReference type="NCBI Taxonomy" id="591372"/>
    <lineage>
        <taxon>Bacteria</taxon>
        <taxon>Pseudomonadati</taxon>
        <taxon>Pseudomonadota</taxon>
        <taxon>Alphaproteobacteria</taxon>
        <taxon>Rhodobacterales</taxon>
        <taxon>Paracoccaceae</taxon>
        <taxon>Agaricicola</taxon>
    </lineage>
</organism>
<dbReference type="GO" id="GO:0009313">
    <property type="term" value="P:oligosaccharide catabolic process"/>
    <property type="evidence" value="ECO:0007669"/>
    <property type="project" value="TreeGrafter"/>
</dbReference>
<dbReference type="Gene3D" id="3.90.400.10">
    <property type="entry name" value="Oligo-1,6-glucosidase, Domain 2"/>
    <property type="match status" value="1"/>
</dbReference>
<dbReference type="RefSeq" id="WP_188408181.1">
    <property type="nucleotide sequence ID" value="NZ_BMCP01000001.1"/>
</dbReference>